<reference evidence="1" key="1">
    <citation type="submission" date="2020-10" db="EMBL/GenBank/DDBJ databases">
        <title>Taxonomic study of unclassified bacteria belonging to the class Ktedonobacteria.</title>
        <authorList>
            <person name="Yabe S."/>
            <person name="Wang C.M."/>
            <person name="Zheng Y."/>
            <person name="Sakai Y."/>
            <person name="Cavaletti L."/>
            <person name="Monciardini P."/>
            <person name="Donadio S."/>
        </authorList>
    </citation>
    <scope>NUCLEOTIDE SEQUENCE</scope>
    <source>
        <strain evidence="1">ID150040</strain>
    </source>
</reference>
<dbReference type="InterPro" id="IPR029068">
    <property type="entry name" value="Glyas_Bleomycin-R_OHBP_Dase"/>
</dbReference>
<dbReference type="Proteomes" id="UP000597444">
    <property type="component" value="Unassembled WGS sequence"/>
</dbReference>
<accession>A0A8J3IZQ9</accession>
<name>A0A8J3IZQ9_9CHLR</name>
<dbReference type="EMBL" id="BNJK01000002">
    <property type="protein sequence ID" value="GHO99720.1"/>
    <property type="molecule type" value="Genomic_DNA"/>
</dbReference>
<evidence type="ECO:0000313" key="2">
    <source>
        <dbReference type="Proteomes" id="UP000597444"/>
    </source>
</evidence>
<proteinExistence type="predicted"/>
<dbReference type="AlphaFoldDB" id="A0A8J3IZQ9"/>
<protein>
    <recommendedName>
        <fullName evidence="3">Glyoxalase</fullName>
    </recommendedName>
</protein>
<keyword evidence="2" id="KW-1185">Reference proteome</keyword>
<evidence type="ECO:0000313" key="1">
    <source>
        <dbReference type="EMBL" id="GHO99720.1"/>
    </source>
</evidence>
<sequence length="129" mass="14474">MKVLQTITRLYVDREQLEASIAFYESFFGESCGVRESYPEIEAEAAQVGSFLLIAGPERALESFKNTQANLLVDSIEEWKDFLLKHGATIIEGPKQAPTGLEMRVQHPDGAQIKYVQFSGSVYQNLTSR</sequence>
<gene>
    <name evidence="1" type="ORF">KSF_097680</name>
</gene>
<dbReference type="RefSeq" id="WP_220210348.1">
    <property type="nucleotide sequence ID" value="NZ_BNJK01000002.1"/>
</dbReference>
<dbReference type="Gene3D" id="3.10.180.10">
    <property type="entry name" value="2,3-Dihydroxybiphenyl 1,2-Dioxygenase, domain 1"/>
    <property type="match status" value="1"/>
</dbReference>
<comment type="caution">
    <text evidence="1">The sequence shown here is derived from an EMBL/GenBank/DDBJ whole genome shotgun (WGS) entry which is preliminary data.</text>
</comment>
<dbReference type="SUPFAM" id="SSF54593">
    <property type="entry name" value="Glyoxalase/Bleomycin resistance protein/Dihydroxybiphenyl dioxygenase"/>
    <property type="match status" value="1"/>
</dbReference>
<evidence type="ECO:0008006" key="3">
    <source>
        <dbReference type="Google" id="ProtNLM"/>
    </source>
</evidence>
<organism evidence="1 2">
    <name type="scientific">Reticulibacter mediterranei</name>
    <dbReference type="NCBI Taxonomy" id="2778369"/>
    <lineage>
        <taxon>Bacteria</taxon>
        <taxon>Bacillati</taxon>
        <taxon>Chloroflexota</taxon>
        <taxon>Ktedonobacteria</taxon>
        <taxon>Ktedonobacterales</taxon>
        <taxon>Reticulibacteraceae</taxon>
        <taxon>Reticulibacter</taxon>
    </lineage>
</organism>